<sequence>MDSHQIALYQRIQEFSLDEPESQLSFSKRLARDNGWSLSYAQRVIAEYKKFAFLAVVAGHPVTPSDQVDQVWHLHLSYTRSYWQEFCPHILQTPLHHNPTRGGLAEGVKFEDWYSKTLASYQQFFGIPPRDIWSTPKDRFSKDLHFVRINTQQNWVIPKLSLPHFPKLQPKQLITFSLLCITSIAVVSCQSGSNNANPLNYNGSEFLSFYFQLSILVILLACGLRYYLRLPSESPMQPPKNLDAYEVAYLVDGNKRVFDTAIASLFQKGYITIESKLRRIYWTGSIEKLSHPIEKAVAEMLQSYTYIDSIPKSKLSATQAIRDRLQNWDLLVKPQQAFIAKIYPAILIACLLGLGIAKILVGLSRGKPVGILIAMCVIVAIIGLIFSQKAVHRSRYGDRFLSNLRNRIPNKVFSLNDVQLPLIVALLSIVILPNDAFADLKSLLTPVSSSSSGDGSSDGGGGDGGGGGCGGGGCGGCGGCGG</sequence>
<dbReference type="EMBL" id="JAAVJL010000001">
    <property type="protein sequence ID" value="NMF59206.1"/>
    <property type="molecule type" value="Genomic_DNA"/>
</dbReference>
<evidence type="ECO:0000313" key="3">
    <source>
        <dbReference type="Proteomes" id="UP000738376"/>
    </source>
</evidence>
<dbReference type="Proteomes" id="UP000738376">
    <property type="component" value="Unassembled WGS sequence"/>
</dbReference>
<feature type="transmembrane region" description="Helical" evidence="1">
    <location>
        <begin position="342"/>
        <end position="363"/>
    </location>
</feature>
<keyword evidence="1" id="KW-1133">Transmembrane helix</keyword>
<organism evidence="2 3">
    <name type="scientific">Pseudanabaena yagii GIHE-NHR1</name>
    <dbReference type="NCBI Taxonomy" id="2722753"/>
    <lineage>
        <taxon>Bacteria</taxon>
        <taxon>Bacillati</taxon>
        <taxon>Cyanobacteriota</taxon>
        <taxon>Cyanophyceae</taxon>
        <taxon>Pseudanabaenales</taxon>
        <taxon>Pseudanabaenaceae</taxon>
        <taxon>Pseudanabaena</taxon>
        <taxon>Pseudanabaena yagii</taxon>
    </lineage>
</organism>
<feature type="transmembrane region" description="Helical" evidence="1">
    <location>
        <begin position="173"/>
        <end position="193"/>
    </location>
</feature>
<accession>A0ABX1LV14</accession>
<feature type="transmembrane region" description="Helical" evidence="1">
    <location>
        <begin position="209"/>
        <end position="228"/>
    </location>
</feature>
<gene>
    <name evidence="2" type="ORF">HC246_14580</name>
</gene>
<dbReference type="InterPro" id="IPR026467">
    <property type="entry name" value="Ser/Gly_Cys_C_dom"/>
</dbReference>
<evidence type="ECO:0000313" key="2">
    <source>
        <dbReference type="EMBL" id="NMF59206.1"/>
    </source>
</evidence>
<name>A0ABX1LV14_9CYAN</name>
<comment type="caution">
    <text evidence="2">The sequence shown here is derived from an EMBL/GenBank/DDBJ whole genome shotgun (WGS) entry which is preliminary data.</text>
</comment>
<dbReference type="NCBIfam" id="TIGR04222">
    <property type="entry name" value="near_uncomplex"/>
    <property type="match status" value="1"/>
</dbReference>
<keyword evidence="3" id="KW-1185">Reference proteome</keyword>
<feature type="transmembrane region" description="Helical" evidence="1">
    <location>
        <begin position="412"/>
        <end position="432"/>
    </location>
</feature>
<keyword evidence="1" id="KW-0472">Membrane</keyword>
<keyword evidence="1" id="KW-0812">Transmembrane</keyword>
<reference evidence="2 3" key="1">
    <citation type="submission" date="2020-03" db="EMBL/GenBank/DDBJ databases">
        <title>Draft Genome Sequence of 2-Methylisoborneol Producing Pseudanabaena yagii Strain GIHE-NHR1 Isolated from North Han River in South Korea.</title>
        <authorList>
            <person name="Jeong J."/>
        </authorList>
    </citation>
    <scope>NUCLEOTIDE SEQUENCE [LARGE SCALE GENOMIC DNA]</scope>
    <source>
        <strain evidence="2 3">GIHE-NHR1</strain>
    </source>
</reference>
<feature type="transmembrane region" description="Helical" evidence="1">
    <location>
        <begin position="369"/>
        <end position="391"/>
    </location>
</feature>
<dbReference type="RefSeq" id="WP_169364009.1">
    <property type="nucleotide sequence ID" value="NZ_JAAVJL010000001.1"/>
</dbReference>
<proteinExistence type="predicted"/>
<protein>
    <submittedName>
        <fullName evidence="2">TIGR04222 domain-containing membrane protein</fullName>
    </submittedName>
</protein>
<evidence type="ECO:0000256" key="1">
    <source>
        <dbReference type="SAM" id="Phobius"/>
    </source>
</evidence>